<dbReference type="RefSeq" id="WP_112986694.1">
    <property type="nucleotide sequence ID" value="NZ_CP131470.1"/>
</dbReference>
<evidence type="ECO:0000256" key="2">
    <source>
        <dbReference type="ARBA" id="ARBA00022741"/>
    </source>
</evidence>
<comment type="caution">
    <text evidence="5">The sequence shown here is derived from an EMBL/GenBank/DDBJ whole genome shotgun (WGS) entry which is preliminary data.</text>
</comment>
<dbReference type="GO" id="GO:0055085">
    <property type="term" value="P:transmembrane transport"/>
    <property type="evidence" value="ECO:0007669"/>
    <property type="project" value="UniProtKB-ARBA"/>
</dbReference>
<evidence type="ECO:0000259" key="4">
    <source>
        <dbReference type="PROSITE" id="PS50893"/>
    </source>
</evidence>
<evidence type="ECO:0000313" key="5">
    <source>
        <dbReference type="EMBL" id="RBA47001.1"/>
    </source>
</evidence>
<dbReference type="InterPro" id="IPR003439">
    <property type="entry name" value="ABC_transporter-like_ATP-bd"/>
</dbReference>
<dbReference type="PROSITE" id="PS50893">
    <property type="entry name" value="ABC_TRANSPORTER_2"/>
    <property type="match status" value="2"/>
</dbReference>
<gene>
    <name evidence="5" type="ORF">DC346_09815</name>
</gene>
<evidence type="ECO:0000256" key="3">
    <source>
        <dbReference type="ARBA" id="ARBA00022840"/>
    </source>
</evidence>
<dbReference type="GO" id="GO:0016887">
    <property type="term" value="F:ATP hydrolysis activity"/>
    <property type="evidence" value="ECO:0007669"/>
    <property type="project" value="InterPro"/>
</dbReference>
<sequence length="528" mass="59353">MKHLTQNNNTALLKVQKLSIENQLGTKLVDNFNFELHHSQTLAIVGESGAGKSITCLAILGLLSDSLKVKGEILFDGVDLLKMNQHQWQQIRGKKIGMIFQEPMTALNPLHRVEKIVGENLLLQGLSKSKVKEKTLDLLNEVGLEDATHLLKRFPHELSGGQRQRVMIAMALALEPEILIADEPTTALDVVLQRQILDLLKQLQHHHKMAILLISHDLSVVKQYADEVLVVNQGRIEQQGGINEIFQHPKTEYTKSLLHHDFGIALEQNSGKTLLEIQNLSVRYPIRKGLFNQIKQYKTAVSNISFSLMSGEALGIVGQSASGKTSLALAIARLIPSEGEINFETQNLNQLNQKQLRPLRQQFQIVFQDPLSSLNPRLSVFQIIAEGLELSAVKSNLIENMIDEVLIKVELTPSEKFKYPHELSGGQRQRVALARALVLKPKLLILDEPTSALDRITQQAIILLLRRLQHQEQISYLVISHDLQVIKSLCQNVLVMHEGKALEYQASQDLFRDPQNEYTELLIEASCI</sequence>
<keyword evidence="3 5" id="KW-0067">ATP-binding</keyword>
<protein>
    <submittedName>
        <fullName evidence="5">Microcin ABC transporter ATP-binding protein</fullName>
    </submittedName>
</protein>
<feature type="domain" description="ABC transporter" evidence="4">
    <location>
        <begin position="13"/>
        <end position="258"/>
    </location>
</feature>
<dbReference type="STRING" id="40215.BVL33_12580"/>
<dbReference type="NCBIfam" id="NF007739">
    <property type="entry name" value="PRK10419.1"/>
    <property type="match status" value="2"/>
</dbReference>
<feature type="domain" description="ABC transporter" evidence="4">
    <location>
        <begin position="275"/>
        <end position="523"/>
    </location>
</feature>
<proteinExistence type="predicted"/>
<name>A0A365PI60_ACIJU</name>
<evidence type="ECO:0000256" key="1">
    <source>
        <dbReference type="ARBA" id="ARBA00022448"/>
    </source>
</evidence>
<dbReference type="GO" id="GO:0005524">
    <property type="term" value="F:ATP binding"/>
    <property type="evidence" value="ECO:0007669"/>
    <property type="project" value="UniProtKB-KW"/>
</dbReference>
<dbReference type="EMBL" id="QEWH01000053">
    <property type="protein sequence ID" value="RBA47001.1"/>
    <property type="molecule type" value="Genomic_DNA"/>
</dbReference>
<dbReference type="SMART" id="SM00382">
    <property type="entry name" value="AAA"/>
    <property type="match status" value="2"/>
</dbReference>
<reference evidence="5 6" key="1">
    <citation type="submission" date="2018-04" db="EMBL/GenBank/DDBJ databases">
        <title>Acinetobacter junii Genome sequencing and assembly.</title>
        <authorList>
            <person name="Su J."/>
            <person name="Rensing C."/>
            <person name="Mazhar H.S."/>
        </authorList>
    </citation>
    <scope>NUCLEOTIDE SEQUENCE [LARGE SCALE GENOMIC DNA]</scope>
    <source>
        <strain evidence="5 6">SC22</strain>
    </source>
</reference>
<accession>A0A365PI60</accession>
<dbReference type="InterPro" id="IPR050319">
    <property type="entry name" value="ABC_transp_ATP-bind"/>
</dbReference>
<dbReference type="NCBIfam" id="NF008453">
    <property type="entry name" value="PRK11308.1"/>
    <property type="match status" value="2"/>
</dbReference>
<evidence type="ECO:0000313" key="6">
    <source>
        <dbReference type="Proteomes" id="UP000253688"/>
    </source>
</evidence>
<dbReference type="InterPro" id="IPR017871">
    <property type="entry name" value="ABC_transporter-like_CS"/>
</dbReference>
<dbReference type="InterPro" id="IPR027417">
    <property type="entry name" value="P-loop_NTPase"/>
</dbReference>
<dbReference type="InterPro" id="IPR003593">
    <property type="entry name" value="AAA+_ATPase"/>
</dbReference>
<dbReference type="Pfam" id="PF00005">
    <property type="entry name" value="ABC_tran"/>
    <property type="match status" value="2"/>
</dbReference>
<dbReference type="PROSITE" id="PS00211">
    <property type="entry name" value="ABC_TRANSPORTER_1"/>
    <property type="match status" value="2"/>
</dbReference>
<dbReference type="PANTHER" id="PTHR43776">
    <property type="entry name" value="TRANSPORT ATP-BINDING PROTEIN"/>
    <property type="match status" value="1"/>
</dbReference>
<organism evidence="5 6">
    <name type="scientific">Acinetobacter junii</name>
    <dbReference type="NCBI Taxonomy" id="40215"/>
    <lineage>
        <taxon>Bacteria</taxon>
        <taxon>Pseudomonadati</taxon>
        <taxon>Pseudomonadota</taxon>
        <taxon>Gammaproteobacteria</taxon>
        <taxon>Moraxellales</taxon>
        <taxon>Moraxellaceae</taxon>
        <taxon>Acinetobacter</taxon>
    </lineage>
</organism>
<keyword evidence="1" id="KW-0813">Transport</keyword>
<keyword evidence="2" id="KW-0547">Nucleotide-binding</keyword>
<dbReference type="Gene3D" id="3.40.50.300">
    <property type="entry name" value="P-loop containing nucleotide triphosphate hydrolases"/>
    <property type="match status" value="2"/>
</dbReference>
<dbReference type="AlphaFoldDB" id="A0A365PI60"/>
<dbReference type="PANTHER" id="PTHR43776:SF8">
    <property type="entry name" value="ABC TRANSPORTER, ATP-BINDING PROTEIN"/>
    <property type="match status" value="1"/>
</dbReference>
<dbReference type="CDD" id="cd03257">
    <property type="entry name" value="ABC_NikE_OppD_transporters"/>
    <property type="match status" value="2"/>
</dbReference>
<dbReference type="SUPFAM" id="SSF52540">
    <property type="entry name" value="P-loop containing nucleoside triphosphate hydrolases"/>
    <property type="match status" value="2"/>
</dbReference>
<dbReference type="Proteomes" id="UP000253688">
    <property type="component" value="Unassembled WGS sequence"/>
</dbReference>